<organism evidence="1 2">
    <name type="scientific">Chiloscyllium punctatum</name>
    <name type="common">Brownbanded bambooshark</name>
    <name type="synonym">Hemiscyllium punctatum</name>
    <dbReference type="NCBI Taxonomy" id="137246"/>
    <lineage>
        <taxon>Eukaryota</taxon>
        <taxon>Metazoa</taxon>
        <taxon>Chordata</taxon>
        <taxon>Craniata</taxon>
        <taxon>Vertebrata</taxon>
        <taxon>Chondrichthyes</taxon>
        <taxon>Elasmobranchii</taxon>
        <taxon>Galeomorphii</taxon>
        <taxon>Galeoidea</taxon>
        <taxon>Orectolobiformes</taxon>
        <taxon>Hemiscylliidae</taxon>
        <taxon>Chiloscyllium</taxon>
    </lineage>
</organism>
<evidence type="ECO:0000313" key="1">
    <source>
        <dbReference type="EMBL" id="GCC43547.1"/>
    </source>
</evidence>
<name>A0A401TLM6_CHIPU</name>
<dbReference type="EMBL" id="BEZZ01100750">
    <property type="protein sequence ID" value="GCC43547.1"/>
    <property type="molecule type" value="Genomic_DNA"/>
</dbReference>
<accession>A0A401TLM6</accession>
<dbReference type="AlphaFoldDB" id="A0A401TLM6"/>
<protein>
    <submittedName>
        <fullName evidence="1">Uncharacterized protein</fullName>
    </submittedName>
</protein>
<evidence type="ECO:0000313" key="2">
    <source>
        <dbReference type="Proteomes" id="UP000287033"/>
    </source>
</evidence>
<comment type="caution">
    <text evidence="1">The sequence shown here is derived from an EMBL/GenBank/DDBJ whole genome shotgun (WGS) entry which is preliminary data.</text>
</comment>
<gene>
    <name evidence="1" type="ORF">chiPu_0027319</name>
</gene>
<dbReference type="Proteomes" id="UP000287033">
    <property type="component" value="Unassembled WGS sequence"/>
</dbReference>
<proteinExistence type="predicted"/>
<sequence length="106" mass="11960">MCPHSWRYNRCTGTYHFDQSVRQVADKNPQTVQLLEHVSDVTAGVVTEIHNFVGFVPDEIALDGGADSSKFLVFFAVRCLGCSRKVRTTGSTLITLECFYKTRVVW</sequence>
<reference evidence="1 2" key="1">
    <citation type="journal article" date="2018" name="Nat. Ecol. Evol.">
        <title>Shark genomes provide insights into elasmobranch evolution and the origin of vertebrates.</title>
        <authorList>
            <person name="Hara Y"/>
            <person name="Yamaguchi K"/>
            <person name="Onimaru K"/>
            <person name="Kadota M"/>
            <person name="Koyanagi M"/>
            <person name="Keeley SD"/>
            <person name="Tatsumi K"/>
            <person name="Tanaka K"/>
            <person name="Motone F"/>
            <person name="Kageyama Y"/>
            <person name="Nozu R"/>
            <person name="Adachi N"/>
            <person name="Nishimura O"/>
            <person name="Nakagawa R"/>
            <person name="Tanegashima C"/>
            <person name="Kiyatake I"/>
            <person name="Matsumoto R"/>
            <person name="Murakumo K"/>
            <person name="Nishida K"/>
            <person name="Terakita A"/>
            <person name="Kuratani S"/>
            <person name="Sato K"/>
            <person name="Hyodo S Kuraku.S."/>
        </authorList>
    </citation>
    <scope>NUCLEOTIDE SEQUENCE [LARGE SCALE GENOMIC DNA]</scope>
</reference>
<keyword evidence="2" id="KW-1185">Reference proteome</keyword>